<proteinExistence type="predicted"/>
<dbReference type="Pfam" id="PF00168">
    <property type="entry name" value="C2"/>
    <property type="match status" value="1"/>
</dbReference>
<dbReference type="SUPFAM" id="SSF49562">
    <property type="entry name" value="C2 domain (Calcium/lipid-binding domain, CaLB)"/>
    <property type="match status" value="1"/>
</dbReference>
<dbReference type="InterPro" id="IPR000008">
    <property type="entry name" value="C2_dom"/>
</dbReference>
<evidence type="ECO:0000313" key="2">
    <source>
        <dbReference type="Ensembl" id="ENSSCAP00000002517.1"/>
    </source>
</evidence>
<organism evidence="2 3">
    <name type="scientific">Serinus canaria</name>
    <name type="common">Island canary</name>
    <name type="synonym">Fringilla canaria</name>
    <dbReference type="NCBI Taxonomy" id="9135"/>
    <lineage>
        <taxon>Eukaryota</taxon>
        <taxon>Metazoa</taxon>
        <taxon>Chordata</taxon>
        <taxon>Craniata</taxon>
        <taxon>Vertebrata</taxon>
        <taxon>Euteleostomi</taxon>
        <taxon>Archelosauria</taxon>
        <taxon>Archosauria</taxon>
        <taxon>Dinosauria</taxon>
        <taxon>Saurischia</taxon>
        <taxon>Theropoda</taxon>
        <taxon>Coelurosauria</taxon>
        <taxon>Aves</taxon>
        <taxon>Neognathae</taxon>
        <taxon>Neoaves</taxon>
        <taxon>Telluraves</taxon>
        <taxon>Australaves</taxon>
        <taxon>Passeriformes</taxon>
        <taxon>Passeroidea</taxon>
        <taxon>Fringillidae</taxon>
        <taxon>Carduelinae</taxon>
        <taxon>Serinus</taxon>
    </lineage>
</organism>
<evidence type="ECO:0000313" key="3">
    <source>
        <dbReference type="Proteomes" id="UP000694409"/>
    </source>
</evidence>
<dbReference type="PROSITE" id="PS50004">
    <property type="entry name" value="C2"/>
    <property type="match status" value="1"/>
</dbReference>
<dbReference type="SMART" id="SM00239">
    <property type="entry name" value="C2"/>
    <property type="match status" value="1"/>
</dbReference>
<dbReference type="Gene3D" id="2.60.40.150">
    <property type="entry name" value="C2 domain"/>
    <property type="match status" value="1"/>
</dbReference>
<reference evidence="2" key="2">
    <citation type="submission" date="2025-09" db="UniProtKB">
        <authorList>
            <consortium name="Ensembl"/>
        </authorList>
    </citation>
    <scope>IDENTIFICATION</scope>
</reference>
<sequence length="186" mass="19967">RGTRAGDRAGVRVSLVSVKPKAQSRPARMNCYVEVAGDGLPSETKKTGKQMGVSELLWNEILTLNVTAQSHLELKVWICHTLRNELLGAASVSLGSLLKGGGKRMCRAQGRAWNRARSRAGPGAGQGTGPWCPWWLRSPAGNKVPLCARGQACGQPYLRQRGRRGGPGNTSPSAICCRLRLPERGS</sequence>
<dbReference type="GeneTree" id="ENSGT00940000178357"/>
<dbReference type="Ensembl" id="ENSSCAT00000002990.1">
    <property type="protein sequence ID" value="ENSSCAP00000002517.1"/>
    <property type="gene ID" value="ENSSCAG00000002188.1"/>
</dbReference>
<protein>
    <recommendedName>
        <fullName evidence="1">C2 domain-containing protein</fullName>
    </recommendedName>
</protein>
<accession>A0A8C9L0E5</accession>
<dbReference type="AlphaFoldDB" id="A0A8C9L0E5"/>
<reference evidence="2" key="1">
    <citation type="submission" date="2025-08" db="UniProtKB">
        <authorList>
            <consortium name="Ensembl"/>
        </authorList>
    </citation>
    <scope>IDENTIFICATION</scope>
</reference>
<evidence type="ECO:0000259" key="1">
    <source>
        <dbReference type="PROSITE" id="PS50004"/>
    </source>
</evidence>
<feature type="domain" description="C2" evidence="1">
    <location>
        <begin position="1"/>
        <end position="107"/>
    </location>
</feature>
<name>A0A8C9L0E5_SERCA</name>
<dbReference type="Proteomes" id="UP000694409">
    <property type="component" value="Unassembled WGS sequence"/>
</dbReference>
<dbReference type="InterPro" id="IPR035892">
    <property type="entry name" value="C2_domain_sf"/>
</dbReference>
<keyword evidence="3" id="KW-1185">Reference proteome</keyword>